<comment type="caution">
    <text evidence="1">The sequence shown here is derived from an EMBL/GenBank/DDBJ whole genome shotgun (WGS) entry which is preliminary data.</text>
</comment>
<protein>
    <submittedName>
        <fullName evidence="1">Uncharacterized protein</fullName>
    </submittedName>
</protein>
<dbReference type="EMBL" id="JAHHGZ010000068">
    <property type="protein sequence ID" value="MBW4672240.1"/>
    <property type="molecule type" value="Genomic_DNA"/>
</dbReference>
<name>A0A951V1H4_9CYAN</name>
<accession>A0A951V1H4</accession>
<sequence length="84" mass="9493">MTDQPIHNLDMTDTEYAALVSKGYDPTFERGLLEVFGEDSAKARKITRFIGLLKTVSPETDQEWKNAMGAWDDVCSQYDSNDSK</sequence>
<reference evidence="1" key="2">
    <citation type="journal article" date="2022" name="Microbiol. Resour. Announc.">
        <title>Metagenome Sequencing to Explore Phylogenomics of Terrestrial Cyanobacteria.</title>
        <authorList>
            <person name="Ward R.D."/>
            <person name="Stajich J.E."/>
            <person name="Johansen J.R."/>
            <person name="Huntemann M."/>
            <person name="Clum A."/>
            <person name="Foster B."/>
            <person name="Foster B."/>
            <person name="Roux S."/>
            <person name="Palaniappan K."/>
            <person name="Varghese N."/>
            <person name="Mukherjee S."/>
            <person name="Reddy T.B.K."/>
            <person name="Daum C."/>
            <person name="Copeland A."/>
            <person name="Chen I.A."/>
            <person name="Ivanova N.N."/>
            <person name="Kyrpides N.C."/>
            <person name="Shapiro N."/>
            <person name="Eloe-Fadrosh E.A."/>
            <person name="Pietrasiak N."/>
        </authorList>
    </citation>
    <scope>NUCLEOTIDE SEQUENCE</scope>
    <source>
        <strain evidence="1">GSE-NOS-MK-12-04C</strain>
    </source>
</reference>
<organism evidence="1 2">
    <name type="scientific">Cyanomargarita calcarea GSE-NOS-MK-12-04C</name>
    <dbReference type="NCBI Taxonomy" id="2839659"/>
    <lineage>
        <taxon>Bacteria</taxon>
        <taxon>Bacillati</taxon>
        <taxon>Cyanobacteriota</taxon>
        <taxon>Cyanophyceae</taxon>
        <taxon>Nostocales</taxon>
        <taxon>Cyanomargaritaceae</taxon>
        <taxon>Cyanomargarita</taxon>
    </lineage>
</organism>
<evidence type="ECO:0000313" key="1">
    <source>
        <dbReference type="EMBL" id="MBW4672240.1"/>
    </source>
</evidence>
<proteinExistence type="predicted"/>
<gene>
    <name evidence="1" type="ORF">KME60_33690</name>
</gene>
<dbReference type="AlphaFoldDB" id="A0A951V1H4"/>
<evidence type="ECO:0000313" key="2">
    <source>
        <dbReference type="Proteomes" id="UP000729701"/>
    </source>
</evidence>
<dbReference type="Proteomes" id="UP000729701">
    <property type="component" value="Unassembled WGS sequence"/>
</dbReference>
<reference evidence="1" key="1">
    <citation type="submission" date="2021-05" db="EMBL/GenBank/DDBJ databases">
        <authorList>
            <person name="Pietrasiak N."/>
            <person name="Ward R."/>
            <person name="Stajich J.E."/>
            <person name="Kurbessoian T."/>
        </authorList>
    </citation>
    <scope>NUCLEOTIDE SEQUENCE</scope>
    <source>
        <strain evidence="1">GSE-NOS-MK-12-04C</strain>
    </source>
</reference>